<accession>A0A518GAP8</accession>
<dbReference type="AlphaFoldDB" id="A0A518GAP8"/>
<evidence type="ECO:0000313" key="1">
    <source>
        <dbReference type="EMBL" id="QDV25686.1"/>
    </source>
</evidence>
<keyword evidence="2" id="KW-1185">Reference proteome</keyword>
<protein>
    <submittedName>
        <fullName evidence="1">Uncharacterized protein</fullName>
    </submittedName>
</protein>
<sequence>MPEAIDEVDLLLLNARLRDELEPYIDESVSLVHFRQMSLREENSFLESMLAWERAPALPISCWSLPELVLPRPSTLDDEQLRALLYDAAERLYAVRVVLEMTDHLSDRELYTLIYRDILPACEKKVDLPGNFLCWRCIDESDDETWLQFYATESERLQWLETNYGPLPEAQELPYQRKLPRASGC</sequence>
<name>A0A518GAP8_9BACT</name>
<dbReference type="KEGG" id="ahel:Q31a_40130"/>
<dbReference type="EMBL" id="CP036298">
    <property type="protein sequence ID" value="QDV25686.1"/>
    <property type="molecule type" value="Genomic_DNA"/>
</dbReference>
<dbReference type="OrthoDB" id="262458at2"/>
<organism evidence="1 2">
    <name type="scientific">Aureliella helgolandensis</name>
    <dbReference type="NCBI Taxonomy" id="2527968"/>
    <lineage>
        <taxon>Bacteria</taxon>
        <taxon>Pseudomonadati</taxon>
        <taxon>Planctomycetota</taxon>
        <taxon>Planctomycetia</taxon>
        <taxon>Pirellulales</taxon>
        <taxon>Pirellulaceae</taxon>
        <taxon>Aureliella</taxon>
    </lineage>
</organism>
<reference evidence="1 2" key="1">
    <citation type="submission" date="2019-02" db="EMBL/GenBank/DDBJ databases">
        <title>Deep-cultivation of Planctomycetes and their phenomic and genomic characterization uncovers novel biology.</title>
        <authorList>
            <person name="Wiegand S."/>
            <person name="Jogler M."/>
            <person name="Boedeker C."/>
            <person name="Pinto D."/>
            <person name="Vollmers J."/>
            <person name="Rivas-Marin E."/>
            <person name="Kohn T."/>
            <person name="Peeters S.H."/>
            <person name="Heuer A."/>
            <person name="Rast P."/>
            <person name="Oberbeckmann S."/>
            <person name="Bunk B."/>
            <person name="Jeske O."/>
            <person name="Meyerdierks A."/>
            <person name="Storesund J.E."/>
            <person name="Kallscheuer N."/>
            <person name="Luecker S."/>
            <person name="Lage O.M."/>
            <person name="Pohl T."/>
            <person name="Merkel B.J."/>
            <person name="Hornburger P."/>
            <person name="Mueller R.-W."/>
            <person name="Bruemmer F."/>
            <person name="Labrenz M."/>
            <person name="Spormann A.M."/>
            <person name="Op den Camp H."/>
            <person name="Overmann J."/>
            <person name="Amann R."/>
            <person name="Jetten M.S.M."/>
            <person name="Mascher T."/>
            <person name="Medema M.H."/>
            <person name="Devos D.P."/>
            <person name="Kaster A.-K."/>
            <person name="Ovreas L."/>
            <person name="Rohde M."/>
            <person name="Galperin M.Y."/>
            <person name="Jogler C."/>
        </authorList>
    </citation>
    <scope>NUCLEOTIDE SEQUENCE [LARGE SCALE GENOMIC DNA]</scope>
    <source>
        <strain evidence="1 2">Q31a</strain>
    </source>
</reference>
<gene>
    <name evidence="1" type="ORF">Q31a_40130</name>
</gene>
<dbReference type="Proteomes" id="UP000318017">
    <property type="component" value="Chromosome"/>
</dbReference>
<evidence type="ECO:0000313" key="2">
    <source>
        <dbReference type="Proteomes" id="UP000318017"/>
    </source>
</evidence>
<proteinExistence type="predicted"/>
<dbReference type="RefSeq" id="WP_145081120.1">
    <property type="nucleotide sequence ID" value="NZ_CP036298.1"/>
</dbReference>